<name>A0ABS5YMT4_9ACTN</name>
<feature type="signal peptide" evidence="1">
    <location>
        <begin position="1"/>
        <end position="21"/>
    </location>
</feature>
<feature type="chain" id="PRO_5045837207" evidence="1">
    <location>
        <begin position="22"/>
        <end position="312"/>
    </location>
</feature>
<gene>
    <name evidence="3" type="ORF">KOI35_07080</name>
</gene>
<evidence type="ECO:0000259" key="2">
    <source>
        <dbReference type="Pfam" id="PF04069"/>
    </source>
</evidence>
<organism evidence="3 4">
    <name type="scientific">Paractinoplanes bogorensis</name>
    <dbReference type="NCBI Taxonomy" id="1610840"/>
    <lineage>
        <taxon>Bacteria</taxon>
        <taxon>Bacillati</taxon>
        <taxon>Actinomycetota</taxon>
        <taxon>Actinomycetes</taxon>
        <taxon>Micromonosporales</taxon>
        <taxon>Micromonosporaceae</taxon>
        <taxon>Paractinoplanes</taxon>
    </lineage>
</organism>
<dbReference type="Gene3D" id="3.40.190.10">
    <property type="entry name" value="Periplasmic binding protein-like II"/>
    <property type="match status" value="2"/>
</dbReference>
<feature type="domain" description="ABC-type glycine betaine transport system substrate-binding" evidence="2">
    <location>
        <begin position="121"/>
        <end position="311"/>
    </location>
</feature>
<reference evidence="3 4" key="1">
    <citation type="submission" date="2021-06" db="EMBL/GenBank/DDBJ databases">
        <title>Actinoplanes lichenicola sp. nov., and Actinoplanes ovalisporus sp. nov., isolated from lichen in Thailand.</title>
        <authorList>
            <person name="Saeng-In P."/>
            <person name="Kanchanasin P."/>
            <person name="Yuki M."/>
            <person name="Kudo T."/>
            <person name="Ohkuma M."/>
            <person name="Phongsopitanun W."/>
            <person name="Tanasupawat S."/>
        </authorList>
    </citation>
    <scope>NUCLEOTIDE SEQUENCE [LARGE SCALE GENOMIC DNA]</scope>
    <source>
        <strain evidence="3 4">NBRC 110975</strain>
    </source>
</reference>
<comment type="caution">
    <text evidence="3">The sequence shown here is derived from an EMBL/GenBank/DDBJ whole genome shotgun (WGS) entry which is preliminary data.</text>
</comment>
<keyword evidence="1" id="KW-0732">Signal</keyword>
<dbReference type="PROSITE" id="PS51257">
    <property type="entry name" value="PROKAR_LIPOPROTEIN"/>
    <property type="match status" value="1"/>
</dbReference>
<feature type="domain" description="ABC-type glycine betaine transport system substrate-binding" evidence="2">
    <location>
        <begin position="39"/>
        <end position="106"/>
    </location>
</feature>
<accession>A0ABS5YMT4</accession>
<protein>
    <submittedName>
        <fullName evidence="3">Glycine/betaine ABC transporter substrate-binding protein</fullName>
    </submittedName>
</protein>
<dbReference type="EMBL" id="JAHKKG010000002">
    <property type="protein sequence ID" value="MBU2663270.1"/>
    <property type="molecule type" value="Genomic_DNA"/>
</dbReference>
<evidence type="ECO:0000313" key="4">
    <source>
        <dbReference type="Proteomes" id="UP001519654"/>
    </source>
</evidence>
<dbReference type="InterPro" id="IPR007210">
    <property type="entry name" value="ABC_Gly_betaine_transp_sub-bd"/>
</dbReference>
<evidence type="ECO:0000313" key="3">
    <source>
        <dbReference type="EMBL" id="MBU2663270.1"/>
    </source>
</evidence>
<dbReference type="Proteomes" id="UP001519654">
    <property type="component" value="Unassembled WGS sequence"/>
</dbReference>
<keyword evidence="4" id="KW-1185">Reference proteome</keyword>
<dbReference type="SUPFAM" id="SSF53850">
    <property type="entry name" value="Periplasmic binding protein-like II"/>
    <property type="match status" value="2"/>
</dbReference>
<evidence type="ECO:0000256" key="1">
    <source>
        <dbReference type="SAM" id="SignalP"/>
    </source>
</evidence>
<dbReference type="Pfam" id="PF04069">
    <property type="entry name" value="OpuAC"/>
    <property type="match status" value="2"/>
</dbReference>
<proteinExistence type="predicted"/>
<sequence>MRRLILITAAAVLAAGCTAPAAEKPSPTAGCAPVAGDALVVLEDDQRMQDADNIVPAINQEASSPELIAALDRVSAALDTTKLIALNKAVTVDRKTSKAAAQEFAAANSLTTGVVRGSGGQVIIGAGVSAESATLAQLYAVAATAAGYTAKVRKAGPRKTAEPALVRGDIDVLPEYAASLATYLAGRAKGSPDLQTVMTDLTALGRKRGLVFGRPAEAQHQNAFAVTAAFADRHGLKTLSDLAGKCSGAATVVGGPATCPQRPNCQLGLVQRYGFQAGRFSSLDQGGLVNALRTGGVSVGSVLSSDPALAAK</sequence>